<proteinExistence type="predicted"/>
<reference evidence="1 2" key="1">
    <citation type="journal article" date="2024" name="J Genomics">
        <title>Draft genome sequencing and assembly of Favolaschia claudopus CIRM-BRFM 2984 isolated from oak limbs.</title>
        <authorList>
            <person name="Navarro D."/>
            <person name="Drula E."/>
            <person name="Chaduli D."/>
            <person name="Cazenave R."/>
            <person name="Ahrendt S."/>
            <person name="Wang J."/>
            <person name="Lipzen A."/>
            <person name="Daum C."/>
            <person name="Barry K."/>
            <person name="Grigoriev I.V."/>
            <person name="Favel A."/>
            <person name="Rosso M.N."/>
            <person name="Martin F."/>
        </authorList>
    </citation>
    <scope>NUCLEOTIDE SEQUENCE [LARGE SCALE GENOMIC DNA]</scope>
    <source>
        <strain evidence="1 2">CIRM-BRFM 2984</strain>
    </source>
</reference>
<accession>A0AAW0BUZ3</accession>
<evidence type="ECO:0000313" key="2">
    <source>
        <dbReference type="Proteomes" id="UP001362999"/>
    </source>
</evidence>
<evidence type="ECO:0000313" key="1">
    <source>
        <dbReference type="EMBL" id="KAK7030593.1"/>
    </source>
</evidence>
<organism evidence="1 2">
    <name type="scientific">Favolaschia claudopus</name>
    <dbReference type="NCBI Taxonomy" id="2862362"/>
    <lineage>
        <taxon>Eukaryota</taxon>
        <taxon>Fungi</taxon>
        <taxon>Dikarya</taxon>
        <taxon>Basidiomycota</taxon>
        <taxon>Agaricomycotina</taxon>
        <taxon>Agaricomycetes</taxon>
        <taxon>Agaricomycetidae</taxon>
        <taxon>Agaricales</taxon>
        <taxon>Marasmiineae</taxon>
        <taxon>Mycenaceae</taxon>
        <taxon>Favolaschia</taxon>
    </lineage>
</organism>
<keyword evidence="2" id="KW-1185">Reference proteome</keyword>
<comment type="caution">
    <text evidence="1">The sequence shown here is derived from an EMBL/GenBank/DDBJ whole genome shotgun (WGS) entry which is preliminary data.</text>
</comment>
<protein>
    <submittedName>
        <fullName evidence="1">Uncharacterized protein</fullName>
    </submittedName>
</protein>
<dbReference type="EMBL" id="JAWWNJ010000025">
    <property type="protein sequence ID" value="KAK7030593.1"/>
    <property type="molecule type" value="Genomic_DNA"/>
</dbReference>
<dbReference type="Proteomes" id="UP001362999">
    <property type="component" value="Unassembled WGS sequence"/>
</dbReference>
<name>A0AAW0BUZ3_9AGAR</name>
<dbReference type="AlphaFoldDB" id="A0AAW0BUZ3"/>
<gene>
    <name evidence="1" type="ORF">R3P38DRAFT_3353399</name>
</gene>
<sequence length="117" mass="13017">MSGKLVGKERLVSEWRLGGGVDGKCDVRRRVKLKVLLFLLHGGMSRRVCILYPQEAYHTLVCRYQLAIGGVKIELRREVEVKAFSFGPGLSASGEALVEGYGNSPRAIWRRNRVASS</sequence>